<organism evidence="2 3">
    <name type="scientific">Sphingopyxis granuli</name>
    <dbReference type="NCBI Taxonomy" id="267128"/>
    <lineage>
        <taxon>Bacteria</taxon>
        <taxon>Pseudomonadati</taxon>
        <taxon>Pseudomonadota</taxon>
        <taxon>Alphaproteobacteria</taxon>
        <taxon>Sphingomonadales</taxon>
        <taxon>Sphingomonadaceae</taxon>
        <taxon>Sphingopyxis</taxon>
    </lineage>
</organism>
<feature type="transmembrane region" description="Helical" evidence="1">
    <location>
        <begin position="131"/>
        <end position="152"/>
    </location>
</feature>
<name>A0AA86GMC0_9SPHN</name>
<dbReference type="EMBL" id="CP012199">
    <property type="protein sequence ID" value="AMG73893.1"/>
    <property type="molecule type" value="Genomic_DNA"/>
</dbReference>
<keyword evidence="3" id="KW-1185">Reference proteome</keyword>
<dbReference type="RefSeq" id="WP_067182232.1">
    <property type="nucleotide sequence ID" value="NZ_CP012199.1"/>
</dbReference>
<gene>
    <name evidence="2" type="ORF">SGRAN_1507</name>
</gene>
<protein>
    <submittedName>
        <fullName evidence="2">Uncharacterized protein</fullName>
    </submittedName>
</protein>
<evidence type="ECO:0000256" key="1">
    <source>
        <dbReference type="SAM" id="Phobius"/>
    </source>
</evidence>
<reference evidence="2 3" key="1">
    <citation type="journal article" date="2016" name="BMC Genomics">
        <title>Genomic analysis of the nitrate-respiring Sphingopyxis granuli (formerly Sphingomonas macrogoltabida) strain TFA.</title>
        <authorList>
            <person name="Garcia-Romero I."/>
            <person name="Perez-Pulido A.J."/>
            <person name="Gonzalez-Flores Y.E."/>
            <person name="Reyes-Ramirez F."/>
            <person name="Santero E."/>
            <person name="Floriano B."/>
        </authorList>
    </citation>
    <scope>NUCLEOTIDE SEQUENCE [LARGE SCALE GENOMIC DNA]</scope>
    <source>
        <strain evidence="2 3">TFA</strain>
    </source>
</reference>
<proteinExistence type="predicted"/>
<evidence type="ECO:0000313" key="3">
    <source>
        <dbReference type="Proteomes" id="UP000058599"/>
    </source>
</evidence>
<dbReference type="AlphaFoldDB" id="A0AA86GMC0"/>
<dbReference type="KEGG" id="sgi:SGRAN_1507"/>
<dbReference type="Proteomes" id="UP000058599">
    <property type="component" value="Chromosome"/>
</dbReference>
<dbReference type="InterPro" id="IPR046121">
    <property type="entry name" value="DUF6118"/>
</dbReference>
<sequence>MDDDRQLPRLPYDDPGPDTATQAFTRLEGEIAMMRRAVEHLATEKSEIDIPDYSKTLGDMANRLVAIERQPAMQMTPEEFEARMTAAVARVRNDEQAKLAQAKREHGEAVRDLRAMIGTANTIYEQKRLRWWYVGGGLLAGCLLWSVVPGFGARIMPTSWHLPERIAARTVRAPTLWEAGTQIMHADSPEAWQAIAEAAEMRRDNREAIDVCMQRAAKTRQPVRCMIRVRHRQALNAASGAGSAKRTAARASIYKSESKGISLVGGF</sequence>
<keyword evidence="1" id="KW-1133">Transmembrane helix</keyword>
<dbReference type="Pfam" id="PF19613">
    <property type="entry name" value="DUF6118"/>
    <property type="match status" value="1"/>
</dbReference>
<keyword evidence="1" id="KW-0812">Transmembrane</keyword>
<keyword evidence="1" id="KW-0472">Membrane</keyword>
<accession>A0AA86GMC0</accession>
<evidence type="ECO:0000313" key="2">
    <source>
        <dbReference type="EMBL" id="AMG73893.1"/>
    </source>
</evidence>